<accession>X1UGK2</accession>
<protein>
    <submittedName>
        <fullName evidence="1">Uncharacterized protein</fullName>
    </submittedName>
</protein>
<comment type="caution">
    <text evidence="1">The sequence shown here is derived from an EMBL/GenBank/DDBJ whole genome shotgun (WGS) entry which is preliminary data.</text>
</comment>
<feature type="non-terminal residue" evidence="1">
    <location>
        <position position="1"/>
    </location>
</feature>
<dbReference type="AlphaFoldDB" id="X1UGK2"/>
<organism evidence="1">
    <name type="scientific">marine sediment metagenome</name>
    <dbReference type="NCBI Taxonomy" id="412755"/>
    <lineage>
        <taxon>unclassified sequences</taxon>
        <taxon>metagenomes</taxon>
        <taxon>ecological metagenomes</taxon>
    </lineage>
</organism>
<dbReference type="EMBL" id="BARW01042856">
    <property type="protein sequence ID" value="GAJ16669.1"/>
    <property type="molecule type" value="Genomic_DNA"/>
</dbReference>
<feature type="non-terminal residue" evidence="1">
    <location>
        <position position="51"/>
    </location>
</feature>
<reference evidence="1" key="1">
    <citation type="journal article" date="2014" name="Front. Microbiol.">
        <title>High frequency of phylogenetically diverse reductive dehalogenase-homologous genes in deep subseafloor sedimentary metagenomes.</title>
        <authorList>
            <person name="Kawai M."/>
            <person name="Futagami T."/>
            <person name="Toyoda A."/>
            <person name="Takaki Y."/>
            <person name="Nishi S."/>
            <person name="Hori S."/>
            <person name="Arai W."/>
            <person name="Tsubouchi T."/>
            <person name="Morono Y."/>
            <person name="Uchiyama I."/>
            <person name="Ito T."/>
            <person name="Fujiyama A."/>
            <person name="Inagaki F."/>
            <person name="Takami H."/>
        </authorList>
    </citation>
    <scope>NUCLEOTIDE SEQUENCE</scope>
    <source>
        <strain evidence="1">Expedition CK06-06</strain>
    </source>
</reference>
<gene>
    <name evidence="1" type="ORF">S12H4_63217</name>
</gene>
<name>X1UGK2_9ZZZZ</name>
<evidence type="ECO:0000313" key="1">
    <source>
        <dbReference type="EMBL" id="GAJ16669.1"/>
    </source>
</evidence>
<proteinExistence type="predicted"/>
<sequence>VQIPDMKEFNIGDLNVSDYFGPDSPEFKALSQIYNRQSLDIKTYLTRRYFT</sequence>